<feature type="domain" description="Agenet" evidence="2">
    <location>
        <begin position="2373"/>
        <end position="2431"/>
    </location>
</feature>
<dbReference type="PANTHER" id="PTHR48429">
    <property type="entry name" value="AGENET DOMAIN-CONTAINING PROTEIN"/>
    <property type="match status" value="1"/>
</dbReference>
<reference evidence="3 4" key="1">
    <citation type="journal article" date="2024" name="G3 (Bethesda)">
        <title>Genome assembly of Hibiscus sabdariffa L. provides insights into metabolisms of medicinal natural products.</title>
        <authorList>
            <person name="Kim T."/>
        </authorList>
    </citation>
    <scope>NUCLEOTIDE SEQUENCE [LARGE SCALE GENOMIC DNA]</scope>
    <source>
        <strain evidence="3">TK-2024</strain>
        <tissue evidence="3">Old leaves</tissue>
    </source>
</reference>
<dbReference type="Proteomes" id="UP001472677">
    <property type="component" value="Unassembled WGS sequence"/>
</dbReference>
<feature type="region of interest" description="Disordered" evidence="1">
    <location>
        <begin position="1378"/>
        <end position="1401"/>
    </location>
</feature>
<dbReference type="PANTHER" id="PTHR48429:SF1">
    <property type="entry name" value="AGENET DOMAIN-CONTAINING PROTEIN"/>
    <property type="match status" value="1"/>
</dbReference>
<feature type="region of interest" description="Disordered" evidence="1">
    <location>
        <begin position="1546"/>
        <end position="1638"/>
    </location>
</feature>
<feature type="compositionally biased region" description="Polar residues" evidence="1">
    <location>
        <begin position="86"/>
        <end position="95"/>
    </location>
</feature>
<dbReference type="Pfam" id="PF14389">
    <property type="entry name" value="Lzipper-MIP1"/>
    <property type="match status" value="1"/>
</dbReference>
<evidence type="ECO:0000313" key="4">
    <source>
        <dbReference type="Proteomes" id="UP001472677"/>
    </source>
</evidence>
<feature type="compositionally biased region" description="Polar residues" evidence="1">
    <location>
        <begin position="2606"/>
        <end position="2623"/>
    </location>
</feature>
<feature type="compositionally biased region" description="Basic and acidic residues" evidence="1">
    <location>
        <begin position="1389"/>
        <end position="1401"/>
    </location>
</feature>
<feature type="compositionally biased region" description="Basic and acidic residues" evidence="1">
    <location>
        <begin position="2445"/>
        <end position="2458"/>
    </location>
</feature>
<feature type="domain" description="Agenet" evidence="2">
    <location>
        <begin position="2283"/>
        <end position="2348"/>
    </location>
</feature>
<feature type="region of interest" description="Disordered" evidence="1">
    <location>
        <begin position="1731"/>
        <end position="1764"/>
    </location>
</feature>
<feature type="compositionally biased region" description="Polar residues" evidence="1">
    <location>
        <begin position="1737"/>
        <end position="1764"/>
    </location>
</feature>
<feature type="compositionally biased region" description="Polar residues" evidence="1">
    <location>
        <begin position="1628"/>
        <end position="1638"/>
    </location>
</feature>
<feature type="compositionally biased region" description="Basic and acidic residues" evidence="1">
    <location>
        <begin position="1959"/>
        <end position="1970"/>
    </location>
</feature>
<feature type="compositionally biased region" description="Polar residues" evidence="1">
    <location>
        <begin position="2254"/>
        <end position="2263"/>
    </location>
</feature>
<feature type="region of interest" description="Disordered" evidence="1">
    <location>
        <begin position="180"/>
        <end position="201"/>
    </location>
</feature>
<name>A0ABR2CMG0_9ROSI</name>
<feature type="region of interest" description="Disordered" evidence="1">
    <location>
        <begin position="2755"/>
        <end position="2775"/>
    </location>
</feature>
<feature type="compositionally biased region" description="Polar residues" evidence="1">
    <location>
        <begin position="1480"/>
        <end position="1500"/>
    </location>
</feature>
<feature type="compositionally biased region" description="Polar residues" evidence="1">
    <location>
        <begin position="1424"/>
        <end position="1448"/>
    </location>
</feature>
<organism evidence="3 4">
    <name type="scientific">Hibiscus sabdariffa</name>
    <name type="common">roselle</name>
    <dbReference type="NCBI Taxonomy" id="183260"/>
    <lineage>
        <taxon>Eukaryota</taxon>
        <taxon>Viridiplantae</taxon>
        <taxon>Streptophyta</taxon>
        <taxon>Embryophyta</taxon>
        <taxon>Tracheophyta</taxon>
        <taxon>Spermatophyta</taxon>
        <taxon>Magnoliopsida</taxon>
        <taxon>eudicotyledons</taxon>
        <taxon>Gunneridae</taxon>
        <taxon>Pentapetalae</taxon>
        <taxon>rosids</taxon>
        <taxon>malvids</taxon>
        <taxon>Malvales</taxon>
        <taxon>Malvaceae</taxon>
        <taxon>Malvoideae</taxon>
        <taxon>Hibiscus</taxon>
    </lineage>
</organism>
<feature type="compositionally biased region" description="Polar residues" evidence="1">
    <location>
        <begin position="1567"/>
        <end position="1578"/>
    </location>
</feature>
<evidence type="ECO:0000259" key="2">
    <source>
        <dbReference type="SMART" id="SM00743"/>
    </source>
</evidence>
<evidence type="ECO:0000256" key="1">
    <source>
        <dbReference type="SAM" id="MobiDB-lite"/>
    </source>
</evidence>
<feature type="compositionally biased region" description="Basic and acidic residues" evidence="1">
    <location>
        <begin position="2575"/>
        <end position="2591"/>
    </location>
</feature>
<comment type="caution">
    <text evidence="3">The sequence shown here is derived from an EMBL/GenBank/DDBJ whole genome shotgun (WGS) entry which is preliminary data.</text>
</comment>
<evidence type="ECO:0000313" key="3">
    <source>
        <dbReference type="EMBL" id="KAK8520823.1"/>
    </source>
</evidence>
<dbReference type="EMBL" id="JBBPBM010000048">
    <property type="protein sequence ID" value="KAK8520823.1"/>
    <property type="molecule type" value="Genomic_DNA"/>
</dbReference>
<dbReference type="Pfam" id="PF04784">
    <property type="entry name" value="DUF547"/>
    <property type="match status" value="1"/>
</dbReference>
<feature type="compositionally biased region" description="Basic and acidic residues" evidence="1">
    <location>
        <begin position="1470"/>
        <end position="1479"/>
    </location>
</feature>
<dbReference type="SMART" id="SM00743">
    <property type="entry name" value="Agenet"/>
    <property type="match status" value="2"/>
</dbReference>
<feature type="compositionally biased region" description="Polar residues" evidence="1">
    <location>
        <begin position="2766"/>
        <end position="2775"/>
    </location>
</feature>
<dbReference type="InterPro" id="IPR055274">
    <property type="entry name" value="SWO1"/>
</dbReference>
<feature type="region of interest" description="Disordered" evidence="1">
    <location>
        <begin position="2213"/>
        <end position="2263"/>
    </location>
</feature>
<feature type="region of interest" description="Disordered" evidence="1">
    <location>
        <begin position="2681"/>
        <end position="2716"/>
    </location>
</feature>
<feature type="compositionally biased region" description="Polar residues" evidence="1">
    <location>
        <begin position="1378"/>
        <end position="1388"/>
    </location>
</feature>
<dbReference type="Pfam" id="PF05641">
    <property type="entry name" value="Agenet"/>
    <property type="match status" value="1"/>
</dbReference>
<feature type="region of interest" description="Disordered" evidence="1">
    <location>
        <begin position="1900"/>
        <end position="1929"/>
    </location>
</feature>
<feature type="region of interest" description="Disordered" evidence="1">
    <location>
        <begin position="2441"/>
        <end position="2488"/>
    </location>
</feature>
<feature type="region of interest" description="Disordered" evidence="1">
    <location>
        <begin position="873"/>
        <end position="900"/>
    </location>
</feature>
<sequence length="2775" mass="302184">MGGFRLDQEEGAATAGGRKKETEDSSWSPNPHFQAQHRRSKSASDRKINVSRDGVSHRAKKEQNELIASPLSTRTYRTRSPLHDSSAYSNKITSSNQRASLEKDIELLQLRLQQEKSMRLMLERVMGRASSTLSPGHRHFATQTQELIAEIELLEEEVANREQHVLSLYRNIFDNCVSRQPSEQSSGKASPAHMKHTSRKHPSIISSAFCSSKKFPLRPWQALVSTNGSGKRISRSIDASQFCGKSDILFDNTSSHLVKAHEKIQGTEKTSALRTLKDHLHQCPSKLSEEMVRYMAAVYCGLRSAPSSNSEKNLSPLLSRSSTKVALPKRGVGEDQDFSCTSNVEISWISTDRNQFSRASYAISNYRVLVEQLEKVTVSQMEYDAQIAFWINVYNALVMHVSLSIFSIWNSPRFFETVSLVSQVQASYNIGGHVISANAIEQSIFCFRTPRTGRWLETILSTALRKKSGEERQIVSSKFGLSYSQPLACFALCTGAFSDPVLKVYTASNVKEELEAATREFLQANLVVKKSKKVFLPRVLERFAKEASIGSDDLLNWVLENVDKKLHNSIQKCMDGRSKKKPSQVIDWLPYSSRFSEKKKRIERSLLLTHRKNLPSFSFFHCLRFFTSIQRNPNSTSLTIQDSIDDRTIREELRSSGQGFCHRMEGGSVSRLTCSENLETVIYLLEVVRDTLMDYDDNDLQSQNLHLAGEGNNKFPPVLRPYDLPRFDFDDNLRGHLRFDSLVETEVFLGIESGEDNQWIEEYSRGSTGIAFSSSAAEPCLISRRNNVWSEAASSESVEMLLKSLGQDENNLAQTISKDSDACDELGCIIKQMDPSLKHKDSELSKVVDDIQPALQTGEIPGICIGDHQLVEEASQTHEREPSVHGALEDPNSRNIDKPVTETDELKDGKQIVLDENRVEASVDQSLDNRGQEDKFASGSEVGTVIPSVQSTCMSSVLIDDQDSTHLKNDIIDKNVDNLDRGNAGLSPERHIGGRNLIDDTVATVTSLVQEHSALDVQSREDEHAIGSSTANVDEPSDRILKGSSYFHVEECSEGVGVEIPLQTGKSEDIILSEGKLYDTSPIPVVIDSILKEHENEVSNTDTISCTGLESKVISMVQVASDAIEKEDLLESDCRPDKKILSSKSEKSLLSVEDGKGSKDEDKGSHATLVAEPMRVCEKYVVTEHNDDNICDGSVSVAAKQKTSLPSDCSTADCRDDGSPLITKGVDSSSFSAGGEVNELASNLQPDVPISTMSVDCVLLPSGKDIPADTVSDQTVVQVPSLEASFSVIKTSETTTEKGASCETGEQLSCKKVDQSLLMEDTTTVEGESGDQTLCRVSDSTVRKTDGDEAQVISKKVSTDAAGDVSTQLNKTSMNSVLSTSMETSHNADQNHPKDSDSKLVSEELSGHVVHHIDVDPAKTCNASFASTPSSESQTKFRMTGSGSSSADLDNPSCGSPVVFRTSEQSQSKIENEGVRGSKDQSALVSGITTEEANKEQSISQDRKGTDATPGDKSFTFEVPPLLAVSEQEAGKNWKPFSTMQHDKISSAMEGTPSTPGLSVAGPKAAQETSRTNPQVTRRGNVRGGSKGTSERKPRRSGSKSAGKEAAKKGNATKETTPARQSERSDRTSNVSLSSAGTGQLVQSHEMQHHGHIEGVFQQPFTDLQQVQLRAQIFVYGALIQGTVPDEAYMISAFGGLDGGRTIWENAWRAGIERVHGQKSLLVSPETPLQSHIGAKTSDQPIKQKTPQSKIISSPASWSTSKGTPTTSIVNPMIPLSSPLWSICSPSGDALQSTGLPRGAVMDYQLAISPLHPPPARNFIGHNPSWMSQSSFRGPWTPQTPAFDGNACYPVRPLMEAVNLNPVKASVPQTSSVKQVSAVPMVQSGNPANVFAGTPLIDTKKTALTPGQHSADPKPRKRKKSTVPEEPGQIISHFQPESSLATVVGDQKSDQRVSLSEETLSKHENAQKHAEDAAALAAAAVSQSQEIWSQLDKHRNSGLAPDVETQLTSAAVAVAAAAAVAKAAAAAANVASKAALQAKLMADEALISSGFRNSIPSNSISDSMKKLSKATPVSILRGEDATTSSNSAIVVAREAARRRLEAASAASKQAENMDAIVKAAELAAEAVSQAGKIVAMGEPFSLTELLEAGPEAYWKVPQASPEPNGAIREHINIVSSVEAPGSSVGHLKEVPVDKREKQSDNHGKLLALREMAGESMEDHSRLTDLAPVATGEKDKKGQKGRKASDVAKTKGVASESQIGFGSPLMTIQSAHEKAGDGETSKDNDIREGSHVEVLRDGGGSTAAWYLADILDLKDGKAYVCYTELRQEDGDKLKEWVELELEGYRAPRIRNSRPITAMSFEGTRKRRRAAMGDYNWSVGDRVDAWMQNSWWEGVVTEKSKKDETSFTVHFPAQGETSVVKAWLLRPSLMWKKGSWVEWSSSLDNNESSHEGDTPQEKRQRLSNPAVEAKGKDKLSKNVDIKESGQPDDTRLLDLSASEEAFNIGKSTKDESKTDSLRMIRTGLKKKGSGVVFGVPKPGKKQKFMEVSKHYVAGQSSKTCETSDPAKFTKYLMPRGSEPRGTKNKIEPKEKRMAISKPKILNPGKLPSVSSRSIPQKDQLPNTMVSEPGSVVASDVSKSEDSKSHAENISGKPNMMEFRSFSSSDGAAEGPVLFSSMAFSLDAPPKKASASNAKSERINKGKLAPPARKLAKTEEKIFNGKSTKVSADVVEPRRSNRRIQPTSRLLEGIQSSLTISKIPSVLHDKSQSRSTRGNNQG</sequence>
<dbReference type="InterPro" id="IPR014002">
    <property type="entry name" value="Agenet_dom_plant"/>
</dbReference>
<accession>A0ABR2CMG0</accession>
<feature type="region of interest" description="Disordered" evidence="1">
    <location>
        <begin position="1424"/>
        <end position="1516"/>
    </location>
</feature>
<keyword evidence="4" id="KW-1185">Reference proteome</keyword>
<feature type="region of interest" description="Disordered" evidence="1">
    <location>
        <begin position="2552"/>
        <end position="2661"/>
    </location>
</feature>
<dbReference type="InterPro" id="IPR025757">
    <property type="entry name" value="MIP1_Leuzipper"/>
</dbReference>
<feature type="region of interest" description="Disordered" evidence="1">
    <location>
        <begin position="1"/>
        <end position="95"/>
    </location>
</feature>
<proteinExistence type="predicted"/>
<dbReference type="InterPro" id="IPR008395">
    <property type="entry name" value="Agenet-like_dom"/>
</dbReference>
<dbReference type="InterPro" id="IPR006869">
    <property type="entry name" value="DUF547"/>
</dbReference>
<gene>
    <name evidence="3" type="ORF">V6N12_004749</name>
</gene>
<protein>
    <recommendedName>
        <fullName evidence="2">Agenet domain-containing protein</fullName>
    </recommendedName>
</protein>
<feature type="compositionally biased region" description="Basic and acidic residues" evidence="1">
    <location>
        <begin position="2231"/>
        <end position="2248"/>
    </location>
</feature>
<feature type="region of interest" description="Disordered" evidence="1">
    <location>
        <begin position="1942"/>
        <end position="1970"/>
    </location>
</feature>
<feature type="compositionally biased region" description="Basic and acidic residues" evidence="1">
    <location>
        <begin position="42"/>
        <end position="64"/>
    </location>
</feature>
<feature type="compositionally biased region" description="Basic and acidic residues" evidence="1">
    <location>
        <begin position="2635"/>
        <end position="2644"/>
    </location>
</feature>
<feature type="compositionally biased region" description="Basic and acidic residues" evidence="1">
    <location>
        <begin position="2467"/>
        <end position="2488"/>
    </location>
</feature>